<dbReference type="Proteomes" id="UP000183915">
    <property type="component" value="Unassembled WGS sequence"/>
</dbReference>
<evidence type="ECO:0000313" key="1">
    <source>
        <dbReference type="EMBL" id="SED96413.1"/>
    </source>
</evidence>
<name>A0ABY0YTH9_9PSED</name>
<evidence type="ECO:0000313" key="2">
    <source>
        <dbReference type="Proteomes" id="UP000183915"/>
    </source>
</evidence>
<keyword evidence="2" id="KW-1185">Reference proteome</keyword>
<reference evidence="1 2" key="1">
    <citation type="submission" date="2016-10" db="EMBL/GenBank/DDBJ databases">
        <authorList>
            <person name="Varghese N."/>
            <person name="Submissions S."/>
        </authorList>
    </citation>
    <scope>NUCLEOTIDE SEQUENCE [LARGE SCALE GENOMIC DNA]</scope>
    <source>
        <strain evidence="1 2">BS3780</strain>
    </source>
</reference>
<dbReference type="RefSeq" id="WP_053190016.1">
    <property type="nucleotide sequence ID" value="NZ_FNTT01000002.1"/>
</dbReference>
<accession>A0ABY0YTH9</accession>
<protein>
    <recommendedName>
        <fullName evidence="3">Nucleoid-structuring protein H-NS</fullName>
    </recommendedName>
</protein>
<proteinExistence type="predicted"/>
<comment type="caution">
    <text evidence="1">The sequence shown here is derived from an EMBL/GenBank/DDBJ whole genome shotgun (WGS) entry which is preliminary data.</text>
</comment>
<gene>
    <name evidence="1" type="ORF">SAMN04490188_2150</name>
</gene>
<dbReference type="EMBL" id="FNTT01000002">
    <property type="protein sequence ID" value="SED96413.1"/>
    <property type="molecule type" value="Genomic_DNA"/>
</dbReference>
<evidence type="ECO:0008006" key="3">
    <source>
        <dbReference type="Google" id="ProtNLM"/>
    </source>
</evidence>
<organism evidence="1 2">
    <name type="scientific">Pseudomonas kilonensis</name>
    <dbReference type="NCBI Taxonomy" id="132476"/>
    <lineage>
        <taxon>Bacteria</taxon>
        <taxon>Pseudomonadati</taxon>
        <taxon>Pseudomonadota</taxon>
        <taxon>Gammaproteobacteria</taxon>
        <taxon>Pseudomonadales</taxon>
        <taxon>Pseudomonadaceae</taxon>
        <taxon>Pseudomonas</taxon>
    </lineage>
</organism>
<sequence>MAQRGYPGIHAGMPTPQCLRSASVVNGAPQIKIKIKNEAA</sequence>